<evidence type="ECO:0000313" key="3">
    <source>
        <dbReference type="Proteomes" id="UP000001646"/>
    </source>
</evidence>
<dbReference type="Gene3D" id="2.30.29.30">
    <property type="entry name" value="Pleckstrin-homology domain (PH domain)/Phosphotyrosine-binding domain (PTB)"/>
    <property type="match status" value="1"/>
</dbReference>
<dbReference type="CDD" id="cd00160">
    <property type="entry name" value="RhoGEF"/>
    <property type="match status" value="1"/>
</dbReference>
<proteinExistence type="predicted"/>
<dbReference type="InParanoid" id="R4G9A1"/>
<dbReference type="AlphaFoldDB" id="R4G9A1"/>
<reference evidence="2" key="1">
    <citation type="submission" date="2009-12" db="EMBL/GenBank/DDBJ databases">
        <title>The Genome Sequence of Anolis carolinensis (Green Anole Lizard).</title>
        <authorList>
            <consortium name="The Genome Sequencing Platform"/>
            <person name="Di Palma F."/>
            <person name="Alfoldi J."/>
            <person name="Heiman D."/>
            <person name="Young S."/>
            <person name="Grabherr M."/>
            <person name="Johnson J."/>
            <person name="Lander E.S."/>
            <person name="Lindblad-Toh K."/>
        </authorList>
    </citation>
    <scope>NUCLEOTIDE SEQUENCE [LARGE SCALE GENOMIC DNA]</scope>
    <source>
        <strain evidence="2">JBL SC #1</strain>
    </source>
</reference>
<name>R4G9A1_ANOCA</name>
<dbReference type="PROSITE" id="PS50010">
    <property type="entry name" value="DH_2"/>
    <property type="match status" value="1"/>
</dbReference>
<reference evidence="2" key="2">
    <citation type="submission" date="2025-08" db="UniProtKB">
        <authorList>
            <consortium name="Ensembl"/>
        </authorList>
    </citation>
    <scope>IDENTIFICATION</scope>
</reference>
<feature type="domain" description="DH" evidence="1">
    <location>
        <begin position="636"/>
        <end position="824"/>
    </location>
</feature>
<organism evidence="2 3">
    <name type="scientific">Anolis carolinensis</name>
    <name type="common">Green anole</name>
    <name type="synonym">American chameleon</name>
    <dbReference type="NCBI Taxonomy" id="28377"/>
    <lineage>
        <taxon>Eukaryota</taxon>
        <taxon>Metazoa</taxon>
        <taxon>Chordata</taxon>
        <taxon>Craniata</taxon>
        <taxon>Vertebrata</taxon>
        <taxon>Euteleostomi</taxon>
        <taxon>Lepidosauria</taxon>
        <taxon>Squamata</taxon>
        <taxon>Bifurcata</taxon>
        <taxon>Unidentata</taxon>
        <taxon>Episquamata</taxon>
        <taxon>Toxicofera</taxon>
        <taxon>Iguania</taxon>
        <taxon>Dactyloidae</taxon>
        <taxon>Anolis</taxon>
    </lineage>
</organism>
<dbReference type="CTD" id="345930"/>
<accession>R4G9A1</accession>
<dbReference type="OrthoDB" id="660555at2759"/>
<dbReference type="GeneID" id="100567208"/>
<evidence type="ECO:0000313" key="2">
    <source>
        <dbReference type="Ensembl" id="ENSACAP00000021790.1"/>
    </source>
</evidence>
<dbReference type="Gene3D" id="1.20.900.10">
    <property type="entry name" value="Dbl homology (DH) domain"/>
    <property type="match status" value="1"/>
</dbReference>
<dbReference type="GO" id="GO:0005085">
    <property type="term" value="F:guanyl-nucleotide exchange factor activity"/>
    <property type="evidence" value="ECO:0007669"/>
    <property type="project" value="InterPro"/>
</dbReference>
<dbReference type="InterPro" id="IPR035899">
    <property type="entry name" value="DBL_dom_sf"/>
</dbReference>
<dbReference type="STRING" id="28377.ENSACAP00000021790"/>
<dbReference type="eggNOG" id="KOG3524">
    <property type="taxonomic scope" value="Eukaryota"/>
</dbReference>
<dbReference type="PANTHER" id="PTHR46857:SF1">
    <property type="entry name" value="EPITHELIAL CELL-TRANSFORMING SEQUENCE 2 ONCOGENE-LIKE"/>
    <property type="match status" value="1"/>
</dbReference>
<dbReference type="InterPro" id="IPR052805">
    <property type="entry name" value="GEF_Ubiquitin-Prot_Reg"/>
</dbReference>
<protein>
    <submittedName>
        <fullName evidence="2">Epithelial cell transforming 2 like</fullName>
    </submittedName>
</protein>
<keyword evidence="3" id="KW-1185">Reference proteome</keyword>
<dbReference type="InterPro" id="IPR000219">
    <property type="entry name" value="DH_dom"/>
</dbReference>
<dbReference type="SUPFAM" id="SSF48065">
    <property type="entry name" value="DBL homology domain (DH-domain)"/>
    <property type="match status" value="1"/>
</dbReference>
<reference evidence="2" key="3">
    <citation type="submission" date="2025-09" db="UniProtKB">
        <authorList>
            <consortium name="Ensembl"/>
        </authorList>
    </citation>
    <scope>IDENTIFICATION</scope>
</reference>
<dbReference type="CDD" id="cd22173">
    <property type="entry name" value="F-box_ECT2L"/>
    <property type="match status" value="1"/>
</dbReference>
<dbReference type="Pfam" id="PF12937">
    <property type="entry name" value="F-box-like"/>
    <property type="match status" value="1"/>
</dbReference>
<evidence type="ECO:0000259" key="1">
    <source>
        <dbReference type="PROSITE" id="PS50010"/>
    </source>
</evidence>
<dbReference type="SUPFAM" id="SSF81383">
    <property type="entry name" value="F-box domain"/>
    <property type="match status" value="1"/>
</dbReference>
<gene>
    <name evidence="2" type="primary">ECT2L</name>
</gene>
<dbReference type="Proteomes" id="UP000001646">
    <property type="component" value="Unplaced"/>
</dbReference>
<dbReference type="SUPFAM" id="SSF50729">
    <property type="entry name" value="PH domain-like"/>
    <property type="match status" value="1"/>
</dbReference>
<dbReference type="Pfam" id="PF00621">
    <property type="entry name" value="RhoGEF"/>
    <property type="match status" value="1"/>
</dbReference>
<dbReference type="PANTHER" id="PTHR46857">
    <property type="entry name" value="EPITHELIAL CELL-TRANSFORMING SEQUENCE 2 ONCOGENE-LIKE"/>
    <property type="match status" value="1"/>
</dbReference>
<dbReference type="SMART" id="SM00325">
    <property type="entry name" value="RhoGEF"/>
    <property type="match status" value="1"/>
</dbReference>
<dbReference type="Pfam" id="PF14252">
    <property type="entry name" value="DUF4347"/>
    <property type="match status" value="1"/>
</dbReference>
<dbReference type="GeneTree" id="ENSGT00940000158839"/>
<sequence length="976" mass="113020">MATTYTSPTLHSIKQWHLESLGLLAGGPKSTDQIQKMELLHTRFSTWTPIENKSLNNQLFQERIRLISHWFDMWTDKQRKEFLHGILIKCNKSQMKFAEKWLLENIPVIKVDFTTLLPRFISLYIFSFLNPKDLCAAAQVNWHWKFLTEQDCLWMPKCISLGWFLPYTPEKNEHGAWKQHYMVCATDVDHSAPRVNTETFEEHKTEYEEHQERMHAERLRKIIREQMALHKKELLKARPPWLSGTRNSGFYRHGWQLSLSQIIHDRSRLPATVLLAKKRIASSNHMLSKHFSEEMKSELKFSREAEKQLLKNVVGSSSSLTMPHKHCWTVSRSYPYGDHVLQPQPHLILISSHVPAYELIVDSVKPGVIPVVYEPSSNTLESLLFCVQKALDGQASKSIGIFSNGNSRGINLLQGYRINIKTLLKPEVRDFWEKLKSCVTSAEEGGTIDIFVPLSASEAGLEVLSQLSRLTGLLIRTPTGIATGSYQHILSEWLGNQKDAFPPSLYFTDVKLQVWLRFTELLEDALKAVRKHLRPYFSDLKKNITGKILGHIMFDALSWYEVQDNQRVAQVLADGLVELSRENHENPLEFLSFFLMKKHAKDKELRKEVAMTENNLEANLEGSVKNGRLYEDIVDKRKSFAKELLLSEKNYVHILEIVRDVYVKPLNAALTSNRAILSYVSIQLIFADILGILQLNKWFLEVLIQRLNEWSPAQNLGDLFIAFGRQLQTYINFYNNYTVILKTIDKCRETIPVFRAFLKRHDRTVITTMRSLQELLLCPSKRIEEYITLLYALSVHTPAGHTDREDLIAATSQMKRCKDYVDQLKLNVNRNDQLLSTQRLIQGCPKLLKASRSLIRTQDVAQLKCCSERVAVPYRLYEHTHDLSLFLFNDILVITQRSISYKPFERISTTTHQFLTAVTLHQLLVDDIPDSKYIKNAFRLQGPRQQWICCTEEDDKFTWLSSLQKAITCSIEENVY</sequence>
<dbReference type="Gene3D" id="1.20.1280.50">
    <property type="match status" value="1"/>
</dbReference>
<dbReference type="Ensembl" id="ENSACAT00000029210.2">
    <property type="protein sequence ID" value="ENSACAP00000021790.1"/>
    <property type="gene ID" value="ENSACAG00000029128.2"/>
</dbReference>
<dbReference type="HOGENOM" id="CLU_013595_0_0_1"/>
<dbReference type="eggNOG" id="KOG0274">
    <property type="taxonomic scope" value="Eukaryota"/>
</dbReference>
<dbReference type="InterPro" id="IPR001810">
    <property type="entry name" value="F-box_dom"/>
</dbReference>
<dbReference type="InterPro" id="IPR025592">
    <property type="entry name" value="DUF4347"/>
</dbReference>
<dbReference type="InterPro" id="IPR036047">
    <property type="entry name" value="F-box-like_dom_sf"/>
</dbReference>
<dbReference type="Bgee" id="ENSACAG00000029128">
    <property type="expression patterns" value="Expressed in lung and 6 other cell types or tissues"/>
</dbReference>
<dbReference type="InterPro" id="IPR011993">
    <property type="entry name" value="PH-like_dom_sf"/>
</dbReference>